<gene>
    <name evidence="1" type="ORF">PINE0816_LOCUS22037</name>
    <name evidence="2" type="ORF">PINE0816_LOCUS22038</name>
</gene>
<evidence type="ECO:0000313" key="1">
    <source>
        <dbReference type="EMBL" id="CAD8425877.1"/>
    </source>
</evidence>
<organism evidence="1">
    <name type="scientific">Proboscia inermis</name>
    <dbReference type="NCBI Taxonomy" id="420281"/>
    <lineage>
        <taxon>Eukaryota</taxon>
        <taxon>Sar</taxon>
        <taxon>Stramenopiles</taxon>
        <taxon>Ochrophyta</taxon>
        <taxon>Bacillariophyta</taxon>
        <taxon>Coscinodiscophyceae</taxon>
        <taxon>Rhizosoleniophycidae</taxon>
        <taxon>Rhizosoleniales</taxon>
        <taxon>Rhizosoleniaceae</taxon>
        <taxon>Proboscia</taxon>
    </lineage>
</organism>
<accession>A0A6T8P1P1</accession>
<dbReference type="SUPFAM" id="SSF52047">
    <property type="entry name" value="RNI-like"/>
    <property type="match status" value="1"/>
</dbReference>
<proteinExistence type="predicted"/>
<reference evidence="1" key="1">
    <citation type="submission" date="2021-01" db="EMBL/GenBank/DDBJ databases">
        <authorList>
            <person name="Corre E."/>
            <person name="Pelletier E."/>
            <person name="Niang G."/>
            <person name="Scheremetjew M."/>
            <person name="Finn R."/>
            <person name="Kale V."/>
            <person name="Holt S."/>
            <person name="Cochrane G."/>
            <person name="Meng A."/>
            <person name="Brown T."/>
            <person name="Cohen L."/>
        </authorList>
    </citation>
    <scope>NUCLEOTIDE SEQUENCE</scope>
    <source>
        <strain evidence="1">CCAP1064/1</strain>
    </source>
</reference>
<evidence type="ECO:0000313" key="2">
    <source>
        <dbReference type="EMBL" id="CAD8425878.1"/>
    </source>
</evidence>
<protein>
    <submittedName>
        <fullName evidence="1">Uncharacterized protein</fullName>
    </submittedName>
</protein>
<dbReference type="Gene3D" id="3.80.10.10">
    <property type="entry name" value="Ribonuclease Inhibitor"/>
    <property type="match status" value="1"/>
</dbReference>
<sequence>MRHLIHRRNLPNTLEFYLDILHADDESLTKLNICCHTLNNAGAFALIKALQYNSTINELTLCRIGSNGVMSLVRALEHNDIAITSMDLGRAIHNERGYTSAGNEIAAGFANILLSKLVPWKP</sequence>
<dbReference type="EMBL" id="HBEL01047585">
    <property type="protein sequence ID" value="CAD8425877.1"/>
    <property type="molecule type" value="Transcribed_RNA"/>
</dbReference>
<dbReference type="InterPro" id="IPR032675">
    <property type="entry name" value="LRR_dom_sf"/>
</dbReference>
<dbReference type="EMBL" id="HBEL01047586">
    <property type="protein sequence ID" value="CAD8425878.1"/>
    <property type="molecule type" value="Transcribed_RNA"/>
</dbReference>
<name>A0A6T8P1P1_9STRA</name>
<dbReference type="AlphaFoldDB" id="A0A6T8P1P1"/>